<protein>
    <recommendedName>
        <fullName evidence="8">TM7S3/TM198-like domain-containing protein</fullName>
    </recommendedName>
</protein>
<dbReference type="GO" id="GO:0016020">
    <property type="term" value="C:membrane"/>
    <property type="evidence" value="ECO:0007669"/>
    <property type="project" value="UniProtKB-SubCell"/>
</dbReference>
<feature type="domain" description="TM7S3/TM198-like" evidence="8">
    <location>
        <begin position="86"/>
        <end position="279"/>
    </location>
</feature>
<sequence length="362" mass="38925">MAVPVRLQYLLLTLWLLLASTTAASPAGSPWTAYDLSKRQDNVVTLDNGTMVVVDPETSQPMAQDLASDGSGHDFDAPAIIWMAWSFAVGVPLALAGIKLWRLTTGASLGIAAAALVWAAFINTLGTADISDLLLTCLVMGAFGLAFIVGLFNLGRLAGIAFLALSGGFSVGVRIVLFRDGLLVPTFVVNWIICLVFGLAYFFLVIVRQRIGIIISSASVGTFLTGLGIDLVVNHQKGMSTGLRFLFDRNNSHLVDLFTRGWHPPLVTIIILAVSLGLTPVLSFAQHKIFKGPFKPERPETVLMDEPDGESREPLHEPSSPLSPADQKMNQTSPSMQALLEKDSKSSIDGDPEKNSSSRFSM</sequence>
<name>A0AAW0GE99_9APHY</name>
<dbReference type="AlphaFoldDB" id="A0AAW0GE99"/>
<feature type="transmembrane region" description="Helical" evidence="6">
    <location>
        <begin position="133"/>
        <end position="152"/>
    </location>
</feature>
<proteinExistence type="predicted"/>
<evidence type="ECO:0000256" key="5">
    <source>
        <dbReference type="SAM" id="MobiDB-lite"/>
    </source>
</evidence>
<dbReference type="Proteomes" id="UP001385951">
    <property type="component" value="Unassembled WGS sequence"/>
</dbReference>
<evidence type="ECO:0000256" key="2">
    <source>
        <dbReference type="ARBA" id="ARBA00022692"/>
    </source>
</evidence>
<evidence type="ECO:0000256" key="1">
    <source>
        <dbReference type="ARBA" id="ARBA00004141"/>
    </source>
</evidence>
<comment type="caution">
    <text evidence="9">The sequence shown here is derived from an EMBL/GenBank/DDBJ whole genome shotgun (WGS) entry which is preliminary data.</text>
</comment>
<accession>A0AAW0GE99</accession>
<evidence type="ECO:0000313" key="10">
    <source>
        <dbReference type="Proteomes" id="UP001385951"/>
    </source>
</evidence>
<feature type="transmembrane region" description="Helical" evidence="6">
    <location>
        <begin position="159"/>
        <end position="177"/>
    </location>
</feature>
<evidence type="ECO:0000256" key="7">
    <source>
        <dbReference type="SAM" id="SignalP"/>
    </source>
</evidence>
<evidence type="ECO:0000256" key="4">
    <source>
        <dbReference type="ARBA" id="ARBA00023136"/>
    </source>
</evidence>
<feature type="transmembrane region" description="Helical" evidence="6">
    <location>
        <begin position="211"/>
        <end position="233"/>
    </location>
</feature>
<reference evidence="9 10" key="1">
    <citation type="submission" date="2022-09" db="EMBL/GenBank/DDBJ databases">
        <authorList>
            <person name="Palmer J.M."/>
        </authorList>
    </citation>
    <scope>NUCLEOTIDE SEQUENCE [LARGE SCALE GENOMIC DNA]</scope>
    <source>
        <strain evidence="9 10">DSM 7382</strain>
    </source>
</reference>
<feature type="signal peptide" evidence="7">
    <location>
        <begin position="1"/>
        <end position="23"/>
    </location>
</feature>
<keyword evidence="10" id="KW-1185">Reference proteome</keyword>
<feature type="compositionally biased region" description="Basic and acidic residues" evidence="5">
    <location>
        <begin position="340"/>
        <end position="356"/>
    </location>
</feature>
<feature type="transmembrane region" description="Helical" evidence="6">
    <location>
        <begin position="183"/>
        <end position="204"/>
    </location>
</feature>
<feature type="transmembrane region" description="Helical" evidence="6">
    <location>
        <begin position="103"/>
        <end position="121"/>
    </location>
</feature>
<evidence type="ECO:0000313" key="9">
    <source>
        <dbReference type="EMBL" id="KAK7691843.1"/>
    </source>
</evidence>
<feature type="transmembrane region" description="Helical" evidence="6">
    <location>
        <begin position="79"/>
        <end position="96"/>
    </location>
</feature>
<evidence type="ECO:0000259" key="8">
    <source>
        <dbReference type="Pfam" id="PF13886"/>
    </source>
</evidence>
<keyword evidence="4 6" id="KW-0472">Membrane</keyword>
<organism evidence="9 10">
    <name type="scientific">Cerrena zonata</name>
    <dbReference type="NCBI Taxonomy" id="2478898"/>
    <lineage>
        <taxon>Eukaryota</taxon>
        <taxon>Fungi</taxon>
        <taxon>Dikarya</taxon>
        <taxon>Basidiomycota</taxon>
        <taxon>Agaricomycotina</taxon>
        <taxon>Agaricomycetes</taxon>
        <taxon>Polyporales</taxon>
        <taxon>Cerrenaceae</taxon>
        <taxon>Cerrena</taxon>
    </lineage>
</organism>
<feature type="region of interest" description="Disordered" evidence="5">
    <location>
        <begin position="296"/>
        <end position="362"/>
    </location>
</feature>
<evidence type="ECO:0000256" key="6">
    <source>
        <dbReference type="SAM" id="Phobius"/>
    </source>
</evidence>
<gene>
    <name evidence="9" type="ORF">QCA50_005247</name>
</gene>
<keyword evidence="2 6" id="KW-0812">Transmembrane</keyword>
<feature type="transmembrane region" description="Helical" evidence="6">
    <location>
        <begin position="266"/>
        <end position="285"/>
    </location>
</feature>
<dbReference type="Pfam" id="PF13886">
    <property type="entry name" value="TM7S3_TM198"/>
    <property type="match status" value="1"/>
</dbReference>
<keyword evidence="3 6" id="KW-1133">Transmembrane helix</keyword>
<comment type="subcellular location">
    <subcellularLocation>
        <location evidence="1">Membrane</location>
        <topology evidence="1">Multi-pass membrane protein</topology>
    </subcellularLocation>
</comment>
<dbReference type="InterPro" id="IPR025256">
    <property type="entry name" value="TM7S3/TM198-like_dom"/>
</dbReference>
<dbReference type="EMBL" id="JASBNA010000005">
    <property type="protein sequence ID" value="KAK7691843.1"/>
    <property type="molecule type" value="Genomic_DNA"/>
</dbReference>
<evidence type="ECO:0000256" key="3">
    <source>
        <dbReference type="ARBA" id="ARBA00022989"/>
    </source>
</evidence>
<keyword evidence="7" id="KW-0732">Signal</keyword>
<feature type="chain" id="PRO_5043765781" description="TM7S3/TM198-like domain-containing protein" evidence="7">
    <location>
        <begin position="24"/>
        <end position="362"/>
    </location>
</feature>